<comment type="caution">
    <text evidence="1">The sequence shown here is derived from an EMBL/GenBank/DDBJ whole genome shotgun (WGS) entry which is preliminary data.</text>
</comment>
<protein>
    <submittedName>
        <fullName evidence="1">Uncharacterized protein</fullName>
    </submittedName>
</protein>
<evidence type="ECO:0000313" key="2">
    <source>
        <dbReference type="Proteomes" id="UP001274896"/>
    </source>
</evidence>
<organism evidence="1 2">
    <name type="scientific">Hemibagrus guttatus</name>
    <dbReference type="NCBI Taxonomy" id="175788"/>
    <lineage>
        <taxon>Eukaryota</taxon>
        <taxon>Metazoa</taxon>
        <taxon>Chordata</taxon>
        <taxon>Craniata</taxon>
        <taxon>Vertebrata</taxon>
        <taxon>Euteleostomi</taxon>
        <taxon>Actinopterygii</taxon>
        <taxon>Neopterygii</taxon>
        <taxon>Teleostei</taxon>
        <taxon>Ostariophysi</taxon>
        <taxon>Siluriformes</taxon>
        <taxon>Bagridae</taxon>
        <taxon>Hemibagrus</taxon>
    </lineage>
</organism>
<sequence length="57" mass="6122">MKPKNMVDILVLQYIAESQASAKGSGCRRVLMASPGPSWPKSAVIFKSRTPDIAAFA</sequence>
<dbReference type="AlphaFoldDB" id="A0AAE0QKS1"/>
<evidence type="ECO:0000313" key="1">
    <source>
        <dbReference type="EMBL" id="KAK3524004.1"/>
    </source>
</evidence>
<dbReference type="Proteomes" id="UP001274896">
    <property type="component" value="Unassembled WGS sequence"/>
</dbReference>
<reference evidence="1" key="1">
    <citation type="submission" date="2023-06" db="EMBL/GenBank/DDBJ databases">
        <title>Male Hemibagrus guttatus genome.</title>
        <authorList>
            <person name="Bian C."/>
        </authorList>
    </citation>
    <scope>NUCLEOTIDE SEQUENCE</scope>
    <source>
        <strain evidence="1">Male_cb2023</strain>
        <tissue evidence="1">Muscle</tissue>
    </source>
</reference>
<gene>
    <name evidence="1" type="ORF">QTP70_017524</name>
</gene>
<name>A0AAE0QKS1_9TELE</name>
<keyword evidence="2" id="KW-1185">Reference proteome</keyword>
<dbReference type="EMBL" id="JAUCMX010000014">
    <property type="protein sequence ID" value="KAK3524004.1"/>
    <property type="molecule type" value="Genomic_DNA"/>
</dbReference>
<accession>A0AAE0QKS1</accession>
<proteinExistence type="predicted"/>